<comment type="subcellular location">
    <subcellularLocation>
        <location evidence="4">Cell envelope</location>
    </subcellularLocation>
</comment>
<dbReference type="OrthoDB" id="9775118at2"/>
<comment type="catalytic activity">
    <reaction evidence="2">
        <text>a nucleoside 2',3'-cyclic phosphate + H2O = a nucleoside 3'-phosphate + H(+)</text>
        <dbReference type="Rhea" id="RHEA:19621"/>
        <dbReference type="ChEBI" id="CHEBI:15377"/>
        <dbReference type="ChEBI" id="CHEBI:15378"/>
        <dbReference type="ChEBI" id="CHEBI:66949"/>
        <dbReference type="ChEBI" id="CHEBI:66954"/>
        <dbReference type="EC" id="3.1.4.16"/>
    </reaction>
</comment>
<proteinExistence type="inferred from homology"/>
<keyword evidence="6" id="KW-0479">Metal-binding</keyword>
<dbReference type="CDD" id="cd07410">
    <property type="entry name" value="MPP_CpdB_N"/>
    <property type="match status" value="1"/>
</dbReference>
<comment type="caution">
    <text evidence="13">The sequence shown here is derived from an EMBL/GenBank/DDBJ whole genome shotgun (WGS) entry which is preliminary data.</text>
</comment>
<dbReference type="InterPro" id="IPR008334">
    <property type="entry name" value="5'-Nucleotdase_C"/>
</dbReference>
<protein>
    <submittedName>
        <fullName evidence="13">Bifunctional 2',3'-cyclic-nucleotide 2'-phosphodiesterase/3'-nucleotidase</fullName>
    </submittedName>
</protein>
<keyword evidence="10" id="KW-0511">Multifunctional enzyme</keyword>
<comment type="similarity">
    <text evidence="5">Belongs to the 5'-nucleotidase family.</text>
</comment>
<evidence type="ECO:0000256" key="1">
    <source>
        <dbReference type="ARBA" id="ARBA00000527"/>
    </source>
</evidence>
<dbReference type="Pfam" id="PF02872">
    <property type="entry name" value="5_nucleotid_C"/>
    <property type="match status" value="1"/>
</dbReference>
<feature type="domain" description="SLH" evidence="12">
    <location>
        <begin position="667"/>
        <end position="730"/>
    </location>
</feature>
<dbReference type="GO" id="GO:0008663">
    <property type="term" value="F:2',3'-cyclic-nucleotide 2'-phosphodiesterase activity"/>
    <property type="evidence" value="ECO:0007669"/>
    <property type="project" value="UniProtKB-EC"/>
</dbReference>
<feature type="domain" description="SLH" evidence="12">
    <location>
        <begin position="789"/>
        <end position="845"/>
    </location>
</feature>
<dbReference type="RefSeq" id="WP_151573884.1">
    <property type="nucleotide sequence ID" value="NZ_WBOT01000003.1"/>
</dbReference>
<evidence type="ECO:0000256" key="4">
    <source>
        <dbReference type="ARBA" id="ARBA00004196"/>
    </source>
</evidence>
<dbReference type="GO" id="GO:0030288">
    <property type="term" value="C:outer membrane-bounded periplasmic space"/>
    <property type="evidence" value="ECO:0007669"/>
    <property type="project" value="TreeGrafter"/>
</dbReference>
<dbReference type="GO" id="GO:0009166">
    <property type="term" value="P:nucleotide catabolic process"/>
    <property type="evidence" value="ECO:0007669"/>
    <property type="project" value="InterPro"/>
</dbReference>
<dbReference type="PRINTS" id="PR01607">
    <property type="entry name" value="APYRASEFAMLY"/>
</dbReference>
<evidence type="ECO:0000313" key="13">
    <source>
        <dbReference type="EMBL" id="KAB2332585.1"/>
    </source>
</evidence>
<keyword evidence="9" id="KW-0378">Hydrolase</keyword>
<dbReference type="EMBL" id="WBOT01000003">
    <property type="protein sequence ID" value="KAB2332585.1"/>
    <property type="molecule type" value="Genomic_DNA"/>
</dbReference>
<evidence type="ECO:0000256" key="8">
    <source>
        <dbReference type="ARBA" id="ARBA00022741"/>
    </source>
</evidence>
<comment type="catalytic activity">
    <reaction evidence="1">
        <text>a ribonucleoside 3'-phosphate + H2O = a ribonucleoside + phosphate</text>
        <dbReference type="Rhea" id="RHEA:10144"/>
        <dbReference type="ChEBI" id="CHEBI:13197"/>
        <dbReference type="ChEBI" id="CHEBI:15377"/>
        <dbReference type="ChEBI" id="CHEBI:18254"/>
        <dbReference type="ChEBI" id="CHEBI:43474"/>
        <dbReference type="EC" id="3.1.3.6"/>
    </reaction>
</comment>
<dbReference type="SUPFAM" id="SSF55816">
    <property type="entry name" value="5'-nucleotidase (syn. UDP-sugar hydrolase), C-terminal domain"/>
    <property type="match status" value="1"/>
</dbReference>
<dbReference type="GO" id="GO:0000166">
    <property type="term" value="F:nucleotide binding"/>
    <property type="evidence" value="ECO:0007669"/>
    <property type="project" value="UniProtKB-KW"/>
</dbReference>
<name>A0A7V7UVJ5_9BACI</name>
<dbReference type="SUPFAM" id="SSF56300">
    <property type="entry name" value="Metallo-dependent phosphatases"/>
    <property type="match status" value="1"/>
</dbReference>
<dbReference type="AlphaFoldDB" id="A0A7V7UVJ5"/>
<evidence type="ECO:0000256" key="2">
    <source>
        <dbReference type="ARBA" id="ARBA00001730"/>
    </source>
</evidence>
<keyword evidence="7 11" id="KW-0732">Signal</keyword>
<evidence type="ECO:0000313" key="14">
    <source>
        <dbReference type="Proteomes" id="UP000441354"/>
    </source>
</evidence>
<dbReference type="PROSITE" id="PS51272">
    <property type="entry name" value="SLH"/>
    <property type="match status" value="3"/>
</dbReference>
<feature type="chain" id="PRO_5039688064" evidence="11">
    <location>
        <begin position="25"/>
        <end position="845"/>
    </location>
</feature>
<dbReference type="InterPro" id="IPR041827">
    <property type="entry name" value="CpdB_N"/>
</dbReference>
<dbReference type="Pfam" id="PF00395">
    <property type="entry name" value="SLH"/>
    <property type="match status" value="3"/>
</dbReference>
<evidence type="ECO:0000256" key="6">
    <source>
        <dbReference type="ARBA" id="ARBA00022723"/>
    </source>
</evidence>
<dbReference type="PROSITE" id="PS00786">
    <property type="entry name" value="5_NUCLEOTIDASE_2"/>
    <property type="match status" value="1"/>
</dbReference>
<dbReference type="InterPro" id="IPR036907">
    <property type="entry name" value="5'-Nucleotdase_C_sf"/>
</dbReference>
<dbReference type="InterPro" id="IPR029052">
    <property type="entry name" value="Metallo-depent_PP-like"/>
</dbReference>
<dbReference type="InterPro" id="IPR006146">
    <property type="entry name" value="5'-Nucleotdase_CS"/>
</dbReference>
<feature type="signal peptide" evidence="11">
    <location>
        <begin position="1"/>
        <end position="24"/>
    </location>
</feature>
<dbReference type="Gene3D" id="3.60.21.10">
    <property type="match status" value="1"/>
</dbReference>
<evidence type="ECO:0000256" key="3">
    <source>
        <dbReference type="ARBA" id="ARBA00001968"/>
    </source>
</evidence>
<accession>A0A7V7UVJ5</accession>
<dbReference type="Proteomes" id="UP000441354">
    <property type="component" value="Unassembled WGS sequence"/>
</dbReference>
<comment type="cofactor">
    <cofactor evidence="3">
        <name>a divalent metal cation</name>
        <dbReference type="ChEBI" id="CHEBI:60240"/>
    </cofactor>
</comment>
<reference evidence="13 14" key="1">
    <citation type="journal article" date="2014" name="Arch. Microbiol.">
        <title>Bacillus mesophilum sp. nov., strain IITR-54T, a novel 4-chlorobiphenyl dechlorinating bacterium.</title>
        <authorList>
            <person name="Manickam N."/>
            <person name="Singh N.K."/>
            <person name="Bajaj A."/>
            <person name="Kumar R.M."/>
            <person name="Kaur G."/>
            <person name="Kaur N."/>
            <person name="Bala M."/>
            <person name="Kumar A."/>
            <person name="Mayilraj S."/>
        </authorList>
    </citation>
    <scope>NUCLEOTIDE SEQUENCE [LARGE SCALE GENOMIC DNA]</scope>
    <source>
        <strain evidence="13 14">IITR-54</strain>
    </source>
</reference>
<evidence type="ECO:0000256" key="9">
    <source>
        <dbReference type="ARBA" id="ARBA00022801"/>
    </source>
</evidence>
<dbReference type="GO" id="GO:0008254">
    <property type="term" value="F:3'-nucleotidase activity"/>
    <property type="evidence" value="ECO:0007669"/>
    <property type="project" value="UniProtKB-EC"/>
</dbReference>
<dbReference type="Gene3D" id="3.90.780.10">
    <property type="entry name" value="5'-Nucleotidase, C-terminal domain"/>
    <property type="match status" value="1"/>
</dbReference>
<dbReference type="PANTHER" id="PTHR11575:SF6">
    <property type="entry name" value="2',3'-CYCLIC-NUCLEOTIDE 2'-PHOSPHODIESTERASE_3'-NUCLEOTIDASE"/>
    <property type="match status" value="1"/>
</dbReference>
<dbReference type="NCBIfam" id="NF006938">
    <property type="entry name" value="PRK09420.1"/>
    <property type="match status" value="1"/>
</dbReference>
<dbReference type="Pfam" id="PF00149">
    <property type="entry name" value="Metallophos"/>
    <property type="match status" value="1"/>
</dbReference>
<evidence type="ECO:0000256" key="5">
    <source>
        <dbReference type="ARBA" id="ARBA00006654"/>
    </source>
</evidence>
<dbReference type="InterPro" id="IPR001119">
    <property type="entry name" value="SLH_dom"/>
</dbReference>
<dbReference type="GO" id="GO:0046872">
    <property type="term" value="F:metal ion binding"/>
    <property type="evidence" value="ECO:0007669"/>
    <property type="project" value="UniProtKB-KW"/>
</dbReference>
<evidence type="ECO:0000256" key="7">
    <source>
        <dbReference type="ARBA" id="ARBA00022729"/>
    </source>
</evidence>
<evidence type="ECO:0000259" key="12">
    <source>
        <dbReference type="PROSITE" id="PS51272"/>
    </source>
</evidence>
<keyword evidence="8" id="KW-0547">Nucleotide-binding</keyword>
<dbReference type="InterPro" id="IPR004843">
    <property type="entry name" value="Calcineurin-like_PHP"/>
</dbReference>
<keyword evidence="14" id="KW-1185">Reference proteome</keyword>
<organism evidence="13 14">
    <name type="scientific">Bacillus mesophilum</name>
    <dbReference type="NCBI Taxonomy" id="1071718"/>
    <lineage>
        <taxon>Bacteria</taxon>
        <taxon>Bacillati</taxon>
        <taxon>Bacillota</taxon>
        <taxon>Bacilli</taxon>
        <taxon>Bacillales</taxon>
        <taxon>Bacillaceae</taxon>
        <taxon>Bacillus</taxon>
    </lineage>
</organism>
<dbReference type="PANTHER" id="PTHR11575">
    <property type="entry name" value="5'-NUCLEOTIDASE-RELATED"/>
    <property type="match status" value="1"/>
</dbReference>
<dbReference type="InterPro" id="IPR006179">
    <property type="entry name" value="5_nucleotidase/apyrase"/>
</dbReference>
<sequence length="845" mass="92242">MKPFVLKSLVSATVAAGFFLPAFASTPEVQAAEEATIDLRILETSDIHMNLLNYDYFVDQPSESLGLSKTAALIKQARAEEPNSILLDNGDLLQGNPFGDYYATGKELKPGEVHPAIKVLNELDYDAMTLGNHEFNYGLDFLNEAINDADFAVLSANIYKHDQQDENYFTPYTIMDKTVKDSNGQDQTIQVGVVGFVAPKIMSWDKAHLEGKVIANDIVKEAEKFVPKMKEEGADVVVVLSHAGLGEFENGAPAPYQEFAENASYYLTQVEDIDAVLTGHEHGTFPAADPASADYPDGHGIDNAKGTINGVPVTMPGSFGDHLGVIDLELKQENNDWVVQEEASTATLKSIEGVQNDDSVNELLKTEHETTLNYIREAVGTTTAPINSYFSLVQDDPSVQIVSNAQKWYVENWVEKNPEFKDTPVLSAAAPFKAGGRNGVEYFTDLPEGEIAIKNVADLYLYPNTLYAVKINGSELKEWLEWSAGQFNQIDPNKSEVQSLVNADFRSYNFDVIDGVTYKIDVTEPAKYDNGQKLVNANANRIKNLEYNGKAVTADMEFIVATNNYRASTNSIMNADSKNTILASPDENRQIIINYITETKTINPAADGNWTFAPVAKDTKVSFESSPKARDYIASGSPISYVETKDSGFATFETVLSSEGYGEGNEGSKTFTDVPAGFWAYDYIAELAEKGVINGTTETTFSPAANVTRGQFTAFIARAFDLESTKKAPFTDSKGSLENEIAAAYEAGIINGTSSTKFEPNKEITRDQMAAIAVRAYEYKTGKKAPTTTLKFKDNNKISASLYTEVQKAAALGIMNGTSAGTFEPLKTAKRDQAAKVVSELLGSL</sequence>
<feature type="domain" description="SLH" evidence="12">
    <location>
        <begin position="738"/>
        <end position="787"/>
    </location>
</feature>
<evidence type="ECO:0000256" key="11">
    <source>
        <dbReference type="SAM" id="SignalP"/>
    </source>
</evidence>
<gene>
    <name evidence="13" type="ORF">F7732_10850</name>
</gene>
<evidence type="ECO:0000256" key="10">
    <source>
        <dbReference type="ARBA" id="ARBA00023268"/>
    </source>
</evidence>